<protein>
    <submittedName>
        <fullName evidence="1">Chaperone modulatory protein CbpM</fullName>
    </submittedName>
</protein>
<dbReference type="RefSeq" id="WP_092750255.1">
    <property type="nucleotide sequence ID" value="NZ_FMAJ01000004.1"/>
</dbReference>
<dbReference type="Pfam" id="PF13591">
    <property type="entry name" value="MerR_2"/>
    <property type="match status" value="1"/>
</dbReference>
<name>A0A1C3Y1T4_9HYPH</name>
<proteinExistence type="predicted"/>
<dbReference type="Gene3D" id="1.10.1660.10">
    <property type="match status" value="1"/>
</dbReference>
<dbReference type="SUPFAM" id="SSF46955">
    <property type="entry name" value="Putative DNA-binding domain"/>
    <property type="match status" value="1"/>
</dbReference>
<accession>A0A1C3Y1T4</accession>
<sequence length="107" mass="12455">MNDHEFRLYLKIDVVQLDFWVEQGWLIPERSSGQRQFRDADVARARLILDLMGNMGVNEAGVDVVMDLVDQLHGIRESMGKLLTVIGRQERDVQQRLLESLEDVDRF</sequence>
<evidence type="ECO:0000313" key="2">
    <source>
        <dbReference type="Proteomes" id="UP000198723"/>
    </source>
</evidence>
<dbReference type="STRING" id="1138170.GA0061105_104353"/>
<dbReference type="EMBL" id="FMAJ01000004">
    <property type="protein sequence ID" value="SCB58425.1"/>
    <property type="molecule type" value="Genomic_DNA"/>
</dbReference>
<evidence type="ECO:0000313" key="1">
    <source>
        <dbReference type="EMBL" id="SCB58425.1"/>
    </source>
</evidence>
<organism evidence="1 2">
    <name type="scientific">Rhizobium aethiopicum</name>
    <dbReference type="NCBI Taxonomy" id="1138170"/>
    <lineage>
        <taxon>Bacteria</taxon>
        <taxon>Pseudomonadati</taxon>
        <taxon>Pseudomonadota</taxon>
        <taxon>Alphaproteobacteria</taxon>
        <taxon>Hyphomicrobiales</taxon>
        <taxon>Rhizobiaceae</taxon>
        <taxon>Rhizobium/Agrobacterium group</taxon>
        <taxon>Rhizobium</taxon>
    </lineage>
</organism>
<dbReference type="InterPro" id="IPR009061">
    <property type="entry name" value="DNA-bd_dom_put_sf"/>
</dbReference>
<reference evidence="1 2" key="1">
    <citation type="submission" date="2016-08" db="EMBL/GenBank/DDBJ databases">
        <authorList>
            <person name="Seilhamer J.J."/>
        </authorList>
    </citation>
    <scope>NUCLEOTIDE SEQUENCE [LARGE SCALE GENOMIC DNA]</scope>
    <source>
        <strain evidence="1 2">HBR26</strain>
    </source>
</reference>
<dbReference type="Proteomes" id="UP000198723">
    <property type="component" value="Unassembled WGS sequence"/>
</dbReference>
<gene>
    <name evidence="1" type="ORF">GA0061105_104353</name>
</gene>
<dbReference type="AlphaFoldDB" id="A0A1C3Y1T4"/>